<evidence type="ECO:0000256" key="1">
    <source>
        <dbReference type="ARBA" id="ARBA00001971"/>
    </source>
</evidence>
<proteinExistence type="inferred from homology"/>
<dbReference type="PRINTS" id="PR00385">
    <property type="entry name" value="P450"/>
</dbReference>
<dbReference type="GO" id="GO:0005506">
    <property type="term" value="F:iron ion binding"/>
    <property type="evidence" value="ECO:0007669"/>
    <property type="project" value="InterPro"/>
</dbReference>
<dbReference type="EMBL" id="PJNB01000001">
    <property type="protein sequence ID" value="PKW16951.1"/>
    <property type="molecule type" value="Genomic_DNA"/>
</dbReference>
<dbReference type="GO" id="GO:0005737">
    <property type="term" value="C:cytoplasm"/>
    <property type="evidence" value="ECO:0007669"/>
    <property type="project" value="UniProtKB-SubCell"/>
</dbReference>
<keyword evidence="5 10" id="KW-0349">Heme</keyword>
<evidence type="ECO:0000256" key="3">
    <source>
        <dbReference type="ARBA" id="ARBA00010617"/>
    </source>
</evidence>
<dbReference type="InterPro" id="IPR001128">
    <property type="entry name" value="Cyt_P450"/>
</dbReference>
<dbReference type="GO" id="GO:0016705">
    <property type="term" value="F:oxidoreductase activity, acting on paired donors, with incorporation or reduction of molecular oxygen"/>
    <property type="evidence" value="ECO:0007669"/>
    <property type="project" value="InterPro"/>
</dbReference>
<dbReference type="Proteomes" id="UP000233786">
    <property type="component" value="Unassembled WGS sequence"/>
</dbReference>
<evidence type="ECO:0000256" key="10">
    <source>
        <dbReference type="RuleBase" id="RU000461"/>
    </source>
</evidence>
<feature type="region of interest" description="Disordered" evidence="11">
    <location>
        <begin position="58"/>
        <end position="86"/>
    </location>
</feature>
<dbReference type="InterPro" id="IPR017972">
    <property type="entry name" value="Cyt_P450_CS"/>
</dbReference>
<comment type="subcellular location">
    <subcellularLocation>
        <location evidence="2">Cytoplasm</location>
    </subcellularLocation>
</comment>
<keyword evidence="8 10" id="KW-0408">Iron</keyword>
<keyword evidence="7 10" id="KW-0560">Oxidoreductase</keyword>
<dbReference type="PRINTS" id="PR00359">
    <property type="entry name" value="BP450"/>
</dbReference>
<dbReference type="FunFam" id="1.10.630.10:FF:000018">
    <property type="entry name" value="Cytochrome P450 monooxygenase"/>
    <property type="match status" value="1"/>
</dbReference>
<evidence type="ECO:0000256" key="9">
    <source>
        <dbReference type="ARBA" id="ARBA00023033"/>
    </source>
</evidence>
<dbReference type="Pfam" id="PF00067">
    <property type="entry name" value="p450"/>
    <property type="match status" value="1"/>
</dbReference>
<evidence type="ECO:0000256" key="6">
    <source>
        <dbReference type="ARBA" id="ARBA00022723"/>
    </source>
</evidence>
<evidence type="ECO:0000256" key="2">
    <source>
        <dbReference type="ARBA" id="ARBA00004496"/>
    </source>
</evidence>
<dbReference type="PANTHER" id="PTHR46696:SF5">
    <property type="entry name" value="CYTOCHROME P450 BJ-1"/>
    <property type="match status" value="1"/>
</dbReference>
<keyword evidence="9 10" id="KW-0503">Monooxygenase</keyword>
<dbReference type="PROSITE" id="PS00086">
    <property type="entry name" value="CYTOCHROME_P450"/>
    <property type="match status" value="1"/>
</dbReference>
<comment type="caution">
    <text evidence="12">The sequence shown here is derived from an EMBL/GenBank/DDBJ whole genome shotgun (WGS) entry which is preliminary data.</text>
</comment>
<dbReference type="PANTHER" id="PTHR46696">
    <property type="entry name" value="P450, PUTATIVE (EUROFUNG)-RELATED"/>
    <property type="match status" value="1"/>
</dbReference>
<feature type="compositionally biased region" description="Basic and acidic residues" evidence="11">
    <location>
        <begin position="58"/>
        <end position="68"/>
    </location>
</feature>
<dbReference type="SUPFAM" id="SSF48264">
    <property type="entry name" value="Cytochrome P450"/>
    <property type="match status" value="1"/>
</dbReference>
<sequence length="391" mass="42541">MSTRIQLPFDQRNPLEIAPLLRELQSTGTIHEVCTAVGHRAWMVTGYAEVRRLLGDERLGRSHPDPENASRTGESALFGGPMGDFDTEQAEHARMRSLLQPHFSPRRMRALRTRVEALTAELLDDLAAQGAPADLHAALALPLPILVICELLGVPYEDRDAFRSWTQAAADIRDRKHSEQGLADLFEYGRTLVARKRQNPGDDVISWLCGTAGVTDDEAAGLSMALLFAGHETTVVQIGLGALLLLANPEQWLALLDEPGLVGGAVEEILRAPRGDGGGIPRYARTDMDIGGTTVHKGDLVLLSNDAANHDEAAFAEPERFDIARAGASHLTFGHGPRYCVGAPLARIELQAVFSQLVPRFPTMRLAVPLDEVTVRRDTLTGGLTELPVTW</sequence>
<organism evidence="12 13">
    <name type="scientific">Saccharopolyspora spinosa</name>
    <dbReference type="NCBI Taxonomy" id="60894"/>
    <lineage>
        <taxon>Bacteria</taxon>
        <taxon>Bacillati</taxon>
        <taxon>Actinomycetota</taxon>
        <taxon>Actinomycetes</taxon>
        <taxon>Pseudonocardiales</taxon>
        <taxon>Pseudonocardiaceae</taxon>
        <taxon>Saccharopolyspora</taxon>
    </lineage>
</organism>
<keyword evidence="13" id="KW-1185">Reference proteome</keyword>
<comment type="similarity">
    <text evidence="3 10">Belongs to the cytochrome P450 family.</text>
</comment>
<dbReference type="AlphaFoldDB" id="A0A2N3Y271"/>
<name>A0A2N3Y271_SACSN</name>
<evidence type="ECO:0000256" key="11">
    <source>
        <dbReference type="SAM" id="MobiDB-lite"/>
    </source>
</evidence>
<keyword evidence="6 10" id="KW-0479">Metal-binding</keyword>
<evidence type="ECO:0000313" key="13">
    <source>
        <dbReference type="Proteomes" id="UP000233786"/>
    </source>
</evidence>
<evidence type="ECO:0000256" key="5">
    <source>
        <dbReference type="ARBA" id="ARBA00022617"/>
    </source>
</evidence>
<dbReference type="GO" id="GO:0004497">
    <property type="term" value="F:monooxygenase activity"/>
    <property type="evidence" value="ECO:0007669"/>
    <property type="project" value="UniProtKB-KW"/>
</dbReference>
<dbReference type="Gene3D" id="1.10.630.10">
    <property type="entry name" value="Cytochrome P450"/>
    <property type="match status" value="1"/>
</dbReference>
<dbReference type="RefSeq" id="WP_202798803.1">
    <property type="nucleotide sequence ID" value="NZ_CP061007.1"/>
</dbReference>
<evidence type="ECO:0000256" key="8">
    <source>
        <dbReference type="ARBA" id="ARBA00023004"/>
    </source>
</evidence>
<dbReference type="InterPro" id="IPR036396">
    <property type="entry name" value="Cyt_P450_sf"/>
</dbReference>
<comment type="cofactor">
    <cofactor evidence="1">
        <name>heme</name>
        <dbReference type="ChEBI" id="CHEBI:30413"/>
    </cofactor>
</comment>
<evidence type="ECO:0000256" key="4">
    <source>
        <dbReference type="ARBA" id="ARBA00022490"/>
    </source>
</evidence>
<dbReference type="CDD" id="cd11031">
    <property type="entry name" value="Cyp158A-like"/>
    <property type="match status" value="1"/>
</dbReference>
<evidence type="ECO:0000256" key="7">
    <source>
        <dbReference type="ARBA" id="ARBA00023002"/>
    </source>
</evidence>
<keyword evidence="4" id="KW-0963">Cytoplasm</keyword>
<dbReference type="STRING" id="994479.GCA_000194155_01573"/>
<reference evidence="12" key="1">
    <citation type="submission" date="2017-12" db="EMBL/GenBank/DDBJ databases">
        <title>Sequencing the genomes of 1000 Actinobacteria strains.</title>
        <authorList>
            <person name="Klenk H.-P."/>
        </authorList>
    </citation>
    <scope>NUCLEOTIDE SEQUENCE [LARGE SCALE GENOMIC DNA]</scope>
    <source>
        <strain evidence="12">DSM 44228</strain>
    </source>
</reference>
<protein>
    <submittedName>
        <fullName evidence="12">Pentalenolactone synthase</fullName>
    </submittedName>
</protein>
<accession>A0A2N3Y271</accession>
<dbReference type="GO" id="GO:0020037">
    <property type="term" value="F:heme binding"/>
    <property type="evidence" value="ECO:0007669"/>
    <property type="project" value="InterPro"/>
</dbReference>
<evidence type="ECO:0000313" key="12">
    <source>
        <dbReference type="EMBL" id="PKW16951.1"/>
    </source>
</evidence>
<dbReference type="InterPro" id="IPR002397">
    <property type="entry name" value="Cyt_P450_B"/>
</dbReference>
<gene>
    <name evidence="12" type="ORF">A8926_4860</name>
</gene>